<dbReference type="Pfam" id="PF00179">
    <property type="entry name" value="UQ_con"/>
    <property type="match status" value="1"/>
</dbReference>
<organism evidence="2 3">
    <name type="scientific">Candidatus Magnetoglobus multicellularis str. Araruama</name>
    <dbReference type="NCBI Taxonomy" id="890399"/>
    <lineage>
        <taxon>Bacteria</taxon>
        <taxon>Pseudomonadati</taxon>
        <taxon>Thermodesulfobacteriota</taxon>
        <taxon>Desulfobacteria</taxon>
        <taxon>Desulfobacterales</taxon>
        <taxon>Desulfobacteraceae</taxon>
        <taxon>Candidatus Magnetoglobus</taxon>
    </lineage>
</organism>
<dbReference type="Gene3D" id="3.10.110.10">
    <property type="entry name" value="Ubiquitin Conjugating Enzyme"/>
    <property type="match status" value="1"/>
</dbReference>
<evidence type="ECO:0000313" key="2">
    <source>
        <dbReference type="EMBL" id="ETR67593.1"/>
    </source>
</evidence>
<evidence type="ECO:0000259" key="1">
    <source>
        <dbReference type="Pfam" id="PF00179"/>
    </source>
</evidence>
<comment type="caution">
    <text evidence="2">The sequence shown here is derived from an EMBL/GenBank/DDBJ whole genome shotgun (WGS) entry which is preliminary data.</text>
</comment>
<proteinExistence type="predicted"/>
<evidence type="ECO:0000313" key="3">
    <source>
        <dbReference type="Proteomes" id="UP000189670"/>
    </source>
</evidence>
<dbReference type="InterPro" id="IPR000608">
    <property type="entry name" value="UBC"/>
</dbReference>
<dbReference type="SUPFAM" id="SSF54495">
    <property type="entry name" value="UBC-like"/>
    <property type="match status" value="1"/>
</dbReference>
<gene>
    <name evidence="2" type="ORF">OMM_11426</name>
</gene>
<dbReference type="Proteomes" id="UP000189670">
    <property type="component" value="Unassembled WGS sequence"/>
</dbReference>
<feature type="domain" description="UBC core" evidence="1">
    <location>
        <begin position="20"/>
        <end position="82"/>
    </location>
</feature>
<name>A0A1V1NYF4_9BACT</name>
<accession>A0A1V1NYF4</accession>
<protein>
    <recommendedName>
        <fullName evidence="1">UBC core domain-containing protein</fullName>
    </recommendedName>
</protein>
<dbReference type="AlphaFoldDB" id="A0A1V1NYF4"/>
<dbReference type="EMBL" id="ATBP01001307">
    <property type="protein sequence ID" value="ETR67593.1"/>
    <property type="molecule type" value="Genomic_DNA"/>
</dbReference>
<dbReference type="CDD" id="cd00195">
    <property type="entry name" value="UBCc_UEV"/>
    <property type="match status" value="1"/>
</dbReference>
<dbReference type="InterPro" id="IPR016135">
    <property type="entry name" value="UBQ-conjugating_enzyme/RWD"/>
</dbReference>
<sequence length="136" mass="15235">MKGVVDWKGGSDIIFKKAHLVEITLDNGYPLHSLAGISFKSPILHPNVYSHGLVCIGWYDPASPLSAILIIIARLINYEIYDFHLTSNNHAIKFCKSMKHIFPIQDMGLNQLHKYMLTQRSSGFAGSPLRSDPANR</sequence>
<reference evidence="3" key="1">
    <citation type="submission" date="2012-11" db="EMBL/GenBank/DDBJ databases">
        <authorList>
            <person name="Lucero-Rivera Y.E."/>
            <person name="Tovar-Ramirez D."/>
        </authorList>
    </citation>
    <scope>NUCLEOTIDE SEQUENCE [LARGE SCALE GENOMIC DNA]</scope>
    <source>
        <strain evidence="3">Araruama</strain>
    </source>
</reference>